<dbReference type="EMBL" id="JAWJZY010000001">
    <property type="protein sequence ID" value="MEE8657688.1"/>
    <property type="molecule type" value="Genomic_DNA"/>
</dbReference>
<evidence type="ECO:0000313" key="2">
    <source>
        <dbReference type="EMBL" id="MEE8658825.1"/>
    </source>
</evidence>
<evidence type="ECO:0000313" key="1">
    <source>
        <dbReference type="EMBL" id="MEE8657688.1"/>
    </source>
</evidence>
<reference evidence="1 3" key="1">
    <citation type="submission" date="2023-10" db="EMBL/GenBank/DDBJ databases">
        <title>Sorlinia euscelidii gen. nov., sp. nov., an acetic acid bacteria isolated from the gut of Euscelidius variegatus emitter.</title>
        <authorList>
            <person name="Michoud G."/>
            <person name="Marasco R."/>
            <person name="Seferji K."/>
            <person name="Gonella E."/>
            <person name="Garuglieri E."/>
            <person name="Alma A."/>
            <person name="Mapelli F."/>
            <person name="Borin S."/>
            <person name="Daffonchio D."/>
            <person name="Crotti E."/>
        </authorList>
    </citation>
    <scope>NUCLEOTIDE SEQUENCE [LARGE SCALE GENOMIC DNA]</scope>
    <source>
        <strain evidence="1 3">EV16P</strain>
    </source>
</reference>
<protein>
    <submittedName>
        <fullName evidence="1">DUF3486 domain-containing protein</fullName>
    </submittedName>
</protein>
<dbReference type="Pfam" id="PF11985">
    <property type="entry name" value="Phage_Mu_Gp27"/>
    <property type="match status" value="1"/>
</dbReference>
<name>A0ABU7U0F9_9PROT</name>
<accession>A0ABU7U0F9</accession>
<evidence type="ECO:0000313" key="3">
    <source>
        <dbReference type="Proteomes" id="UP001312908"/>
    </source>
</evidence>
<dbReference type="InterPro" id="IPR021874">
    <property type="entry name" value="Phage_Mu_Gp27"/>
</dbReference>
<comment type="caution">
    <text evidence="1">The sequence shown here is derived from an EMBL/GenBank/DDBJ whole genome shotgun (WGS) entry which is preliminary data.</text>
</comment>
<sequence length="212" mass="23541">MRFLRLIIIFFFVEVSWELLTMPRPSSVSKLPHEIRDEIGRLRGEGYSIDEILAALRELHATKISRSALGRHIQNMDRLGVKLRQSRGVAEALVRQFGEEPASRTAQVNIELLHSAILDLYLAGEASDEDGIAALKGNPQGLMLLAKALDHLTKSAKADIENRKAIEERVEKGLRARAEKHVVNEAKKRGISAETARALMQGAFGVENDGRS</sequence>
<keyword evidence="3" id="KW-1185">Reference proteome</keyword>
<dbReference type="EMBL" id="JAWJZY010000002">
    <property type="protein sequence ID" value="MEE8658825.1"/>
    <property type="molecule type" value="Genomic_DNA"/>
</dbReference>
<dbReference type="Proteomes" id="UP001312908">
    <property type="component" value="Unassembled WGS sequence"/>
</dbReference>
<organism evidence="1 3">
    <name type="scientific">Sorlinia euscelidii</name>
    <dbReference type="NCBI Taxonomy" id="3081148"/>
    <lineage>
        <taxon>Bacteria</taxon>
        <taxon>Pseudomonadati</taxon>
        <taxon>Pseudomonadota</taxon>
        <taxon>Alphaproteobacteria</taxon>
        <taxon>Acetobacterales</taxon>
        <taxon>Acetobacteraceae</taxon>
        <taxon>Sorlinia</taxon>
    </lineage>
</organism>
<proteinExistence type="predicted"/>
<gene>
    <name evidence="1" type="ORF">DOFOFD_01495</name>
    <name evidence="2" type="ORF">DOFOFD_07355</name>
</gene>